<sequence length="61" mass="6666">MALLVTLFLVLINIFNTITNVSPNVEGMTAISSWMIACMFFVFGALLGYAAILYVLLVSSF</sequence>
<reference evidence="3" key="1">
    <citation type="submission" date="2014-05" db="EMBL/GenBank/DDBJ databases">
        <authorList>
            <person name="Chronopoulou M."/>
        </authorList>
    </citation>
    <scope>NUCLEOTIDE SEQUENCE</scope>
    <source>
        <tissue evidence="3">Whole organism</tissue>
    </source>
</reference>
<dbReference type="EMBL" id="HACA01001277">
    <property type="protein sequence ID" value="CDW18638.1"/>
    <property type="molecule type" value="Transcribed_RNA"/>
</dbReference>
<feature type="transmembrane region" description="Helical" evidence="1">
    <location>
        <begin position="33"/>
        <end position="57"/>
    </location>
</feature>
<dbReference type="Gene3D" id="6.10.250.2810">
    <property type="match status" value="1"/>
</dbReference>
<feature type="signal peptide" evidence="2">
    <location>
        <begin position="1"/>
        <end position="19"/>
    </location>
</feature>
<feature type="chain" id="PRO_5005487240" evidence="2">
    <location>
        <begin position="20"/>
        <end position="61"/>
    </location>
</feature>
<accession>A0A0K2SXX7</accession>
<keyword evidence="2" id="KW-0732">Signal</keyword>
<keyword evidence="1" id="KW-1133">Transmembrane helix</keyword>
<protein>
    <submittedName>
        <fullName evidence="3">Uncharacterized protein</fullName>
    </submittedName>
</protein>
<keyword evidence="1" id="KW-0472">Membrane</keyword>
<dbReference type="InterPro" id="IPR036719">
    <property type="entry name" value="Neuro-gated_channel_TM_sf"/>
</dbReference>
<dbReference type="GO" id="GO:0006811">
    <property type="term" value="P:monoatomic ion transport"/>
    <property type="evidence" value="ECO:0007669"/>
    <property type="project" value="InterPro"/>
</dbReference>
<organism evidence="3">
    <name type="scientific">Lepeophtheirus salmonis</name>
    <name type="common">Salmon louse</name>
    <name type="synonym">Caligus salmonis</name>
    <dbReference type="NCBI Taxonomy" id="72036"/>
    <lineage>
        <taxon>Eukaryota</taxon>
        <taxon>Metazoa</taxon>
        <taxon>Ecdysozoa</taxon>
        <taxon>Arthropoda</taxon>
        <taxon>Crustacea</taxon>
        <taxon>Multicrustacea</taxon>
        <taxon>Hexanauplia</taxon>
        <taxon>Copepoda</taxon>
        <taxon>Siphonostomatoida</taxon>
        <taxon>Caligidae</taxon>
        <taxon>Lepeophtheirus</taxon>
    </lineage>
</organism>
<dbReference type="SUPFAM" id="SSF90112">
    <property type="entry name" value="Neurotransmitter-gated ion-channel transmembrane pore"/>
    <property type="match status" value="1"/>
</dbReference>
<evidence type="ECO:0000313" key="3">
    <source>
        <dbReference type="EMBL" id="CDW18638.1"/>
    </source>
</evidence>
<evidence type="ECO:0000256" key="1">
    <source>
        <dbReference type="SAM" id="Phobius"/>
    </source>
</evidence>
<dbReference type="AlphaFoldDB" id="A0A0K2SXX7"/>
<name>A0A0K2SXX7_LEPSM</name>
<proteinExistence type="predicted"/>
<keyword evidence="1" id="KW-0812">Transmembrane</keyword>
<dbReference type="GO" id="GO:0016020">
    <property type="term" value="C:membrane"/>
    <property type="evidence" value="ECO:0007669"/>
    <property type="project" value="InterPro"/>
</dbReference>
<evidence type="ECO:0000256" key="2">
    <source>
        <dbReference type="SAM" id="SignalP"/>
    </source>
</evidence>